<name>A0A1F7H326_9BACT</name>
<organism evidence="3 4">
    <name type="scientific">Candidatus Roizmanbacteria bacterium RIFCSPHIGHO2_02_FULL_38_11</name>
    <dbReference type="NCBI Taxonomy" id="1802039"/>
    <lineage>
        <taxon>Bacteria</taxon>
        <taxon>Candidatus Roizmaniibacteriota</taxon>
    </lineage>
</organism>
<dbReference type="InterPro" id="IPR001969">
    <property type="entry name" value="Aspartic_peptidase_AS"/>
</dbReference>
<dbReference type="AlphaFoldDB" id="A0A1F7H326"/>
<reference evidence="3 4" key="1">
    <citation type="journal article" date="2016" name="Nat. Commun.">
        <title>Thousands of microbial genomes shed light on interconnected biogeochemical processes in an aquifer system.</title>
        <authorList>
            <person name="Anantharaman K."/>
            <person name="Brown C.T."/>
            <person name="Hug L.A."/>
            <person name="Sharon I."/>
            <person name="Castelle C.J."/>
            <person name="Probst A.J."/>
            <person name="Thomas B.C."/>
            <person name="Singh A."/>
            <person name="Wilkins M.J."/>
            <person name="Karaoz U."/>
            <person name="Brodie E.L."/>
            <person name="Williams K.H."/>
            <person name="Hubbard S.S."/>
            <person name="Banfield J.F."/>
        </authorList>
    </citation>
    <scope>NUCLEOTIDE SEQUENCE [LARGE SCALE GENOMIC DNA]</scope>
</reference>
<dbReference type="InterPro" id="IPR021109">
    <property type="entry name" value="Peptidase_aspartic_dom_sf"/>
</dbReference>
<dbReference type="GO" id="GO:0006508">
    <property type="term" value="P:proteolysis"/>
    <property type="evidence" value="ECO:0007669"/>
    <property type="project" value="InterPro"/>
</dbReference>
<protein>
    <recommendedName>
        <fullName evidence="2">Peptidase A2 domain-containing protein</fullName>
    </recommendedName>
</protein>
<evidence type="ECO:0000259" key="2">
    <source>
        <dbReference type="PROSITE" id="PS50175"/>
    </source>
</evidence>
<dbReference type="SUPFAM" id="SSF50630">
    <property type="entry name" value="Acid proteases"/>
    <property type="match status" value="1"/>
</dbReference>
<dbReference type="PROSITE" id="PS00141">
    <property type="entry name" value="ASP_PROTEASE"/>
    <property type="match status" value="1"/>
</dbReference>
<keyword evidence="1" id="KW-0378">Hydrolase</keyword>
<evidence type="ECO:0000256" key="1">
    <source>
        <dbReference type="ARBA" id="ARBA00022801"/>
    </source>
</evidence>
<dbReference type="CDD" id="cd00303">
    <property type="entry name" value="retropepsin_like"/>
    <property type="match status" value="1"/>
</dbReference>
<comment type="caution">
    <text evidence="3">The sequence shown here is derived from an EMBL/GenBank/DDBJ whole genome shotgun (WGS) entry which is preliminary data.</text>
</comment>
<sequence length="127" mass="14065">MISYPYKKDASGNLFPIILFQAEYKKSIAKTSALIDSGATISIFREDVAKQLGLIIAHGNPTLLGGVGGRIKGYIHNLKLKIADKNLIVPVVFSYEYTVSFSLLGRSGVFEKFEITFDEKNLIVKIH</sequence>
<dbReference type="GO" id="GO:0004190">
    <property type="term" value="F:aspartic-type endopeptidase activity"/>
    <property type="evidence" value="ECO:0007669"/>
    <property type="project" value="InterPro"/>
</dbReference>
<dbReference type="Proteomes" id="UP000177913">
    <property type="component" value="Unassembled WGS sequence"/>
</dbReference>
<evidence type="ECO:0000313" key="4">
    <source>
        <dbReference type="Proteomes" id="UP000177913"/>
    </source>
</evidence>
<gene>
    <name evidence="3" type="ORF">A3C25_00060</name>
</gene>
<evidence type="ECO:0000313" key="3">
    <source>
        <dbReference type="EMBL" id="OGK25488.1"/>
    </source>
</evidence>
<accession>A0A1F7H326</accession>
<dbReference type="InterPro" id="IPR001995">
    <property type="entry name" value="Peptidase_A2_cat"/>
</dbReference>
<dbReference type="Pfam" id="PF13650">
    <property type="entry name" value="Asp_protease_2"/>
    <property type="match status" value="1"/>
</dbReference>
<dbReference type="EMBL" id="MFZO01000007">
    <property type="protein sequence ID" value="OGK25488.1"/>
    <property type="molecule type" value="Genomic_DNA"/>
</dbReference>
<feature type="domain" description="Peptidase A2" evidence="2">
    <location>
        <begin position="31"/>
        <end position="108"/>
    </location>
</feature>
<dbReference type="Gene3D" id="2.40.70.10">
    <property type="entry name" value="Acid Proteases"/>
    <property type="match status" value="1"/>
</dbReference>
<dbReference type="PROSITE" id="PS50175">
    <property type="entry name" value="ASP_PROT_RETROV"/>
    <property type="match status" value="1"/>
</dbReference>
<proteinExistence type="predicted"/>